<evidence type="ECO:0000313" key="5">
    <source>
        <dbReference type="EMBL" id="CAJ0571891.1"/>
    </source>
</evidence>
<sequence length="1070" mass="122329">MCDAARHVLKSLRPKCVMGGALNGASFLQYTQGVFKEMESKNRCKIGSFYTAFKQLSLETARNAGLELFRDLWNKESTFEILKPEEFRARSQLIWKQALQAYQAVRRHGTQKELADALGKFEAELQEKVQAKWELNAEKHKAKYLTGAIHSALRVYNKAIQPEMTDCLRKEVMTINDVQDSHRRAMKEALNSFQESCSEYCATDYDTVLEKKAQLVELLEDRLNDALHQNTQEWIKTKGEELVERRLVDFDELLKLVAPQILTEDEAESAMKDAKETLETTWELAKTELLEELANEQPNLPVEAFEKYLDSLYSGSLARGLKASETQFWRTVDALKRVRQMEEEAEQKRLEHEENVQQLTEEIQKLSADANALKSKDSNDRLKLKLMKMEAEQKEKELQEKWERLQEAEKSFKHNQEVGEGQLRALRRQQQEQMNDHQRQCQEEAERLAIERAEEKKLQEGLRVFQEAKMARLQKEKDNVRCLLYNSEPAIGIDLGTTYSAVAICLADEVVMIPNEYVGQAAKNQAARNSGNTIYEVKRLMGKTFKDPTVQANMTMRPFKVINAFGDPVIEVKQGDKVHTVTPVEVSTQLLTKLKEMAGEYLGKPVKKAVITVPAYFNDAQRQATKEAAEQAGLEVLRLLNEPTAAAIAYGVDYHLDEERIVLVYDFGGGTLDISIVRMTSTKFEIMATSGNPNLGGEDINNALLNYCLSDMEDKVIKEDSRAWARLRLACEEAKIQLSAAKEAWIEVPSLLLDFDYSKKITREFYEGICATLFEESLLPVEHALRDAKLRYDDVHEVVFVGGSSNIPKVQEMLLEKFPKAGCWMDRPEEMVVCGAALQAARLVGNCNETIRCIDLIDVIPLTIGSGMWGGETTVLFKRNTSFPVKKTLRVHNASDYQEQACITVVEGERFDYGLNNLLGKFMLPIRKAKQCEVQIDVTYEIDQNGILTVEAEELLEGTHESIKIDREKLGKKSVFNISHYLKNWKQCEEEDRTFRNNVSALVKYRDTAHGLMWLTNPRAQHLSVDGKRRIKELGIAAYEWVQANRYRPDAEEFHRRTIDLEFQMNQIMG</sequence>
<dbReference type="Gene3D" id="3.30.420.40">
    <property type="match status" value="2"/>
</dbReference>
<evidence type="ECO:0000313" key="6">
    <source>
        <dbReference type="Proteomes" id="UP001177023"/>
    </source>
</evidence>
<evidence type="ECO:0008006" key="7">
    <source>
        <dbReference type="Google" id="ProtNLM"/>
    </source>
</evidence>
<comment type="similarity">
    <text evidence="1">Belongs to the heat shock protein 70 family.</text>
</comment>
<dbReference type="PRINTS" id="PR00301">
    <property type="entry name" value="HEATSHOCK70"/>
</dbReference>
<dbReference type="InterPro" id="IPR018181">
    <property type="entry name" value="Heat_shock_70_CS"/>
</dbReference>
<dbReference type="GO" id="GO:0140662">
    <property type="term" value="F:ATP-dependent protein folding chaperone"/>
    <property type="evidence" value="ECO:0007669"/>
    <property type="project" value="InterPro"/>
</dbReference>
<dbReference type="AlphaFoldDB" id="A0AA36CMN5"/>
<feature type="non-terminal residue" evidence="5">
    <location>
        <position position="1070"/>
    </location>
</feature>
<keyword evidence="6" id="KW-1185">Reference proteome</keyword>
<dbReference type="PROSITE" id="PS00297">
    <property type="entry name" value="HSP70_1"/>
    <property type="match status" value="1"/>
</dbReference>
<dbReference type="Proteomes" id="UP001177023">
    <property type="component" value="Unassembled WGS sequence"/>
</dbReference>
<reference evidence="5" key="1">
    <citation type="submission" date="2023-06" db="EMBL/GenBank/DDBJ databases">
        <authorList>
            <person name="Delattre M."/>
        </authorList>
    </citation>
    <scope>NUCLEOTIDE SEQUENCE</scope>
    <source>
        <strain evidence="5">AF72</strain>
    </source>
</reference>
<gene>
    <name evidence="5" type="ORF">MSPICULIGERA_LOCUS10289</name>
</gene>
<protein>
    <recommendedName>
        <fullName evidence="7">Heat shock 70 kDa protein</fullName>
    </recommendedName>
</protein>
<dbReference type="GO" id="GO:0006950">
    <property type="term" value="P:response to stress"/>
    <property type="evidence" value="ECO:0007669"/>
    <property type="project" value="UniProtKB-ARBA"/>
</dbReference>
<dbReference type="PROSITE" id="PS01036">
    <property type="entry name" value="HSP70_3"/>
    <property type="match status" value="1"/>
</dbReference>
<dbReference type="InterPro" id="IPR029047">
    <property type="entry name" value="HSP70_peptide-bd_sf"/>
</dbReference>
<dbReference type="SUPFAM" id="SSF53067">
    <property type="entry name" value="Actin-like ATPase domain"/>
    <property type="match status" value="2"/>
</dbReference>
<dbReference type="Gene3D" id="3.90.640.10">
    <property type="entry name" value="Actin, Chain A, domain 4"/>
    <property type="match status" value="1"/>
</dbReference>
<dbReference type="EMBL" id="CATQJA010002586">
    <property type="protein sequence ID" value="CAJ0571891.1"/>
    <property type="molecule type" value="Genomic_DNA"/>
</dbReference>
<accession>A0AA36CMN5</accession>
<keyword evidence="2" id="KW-0547">Nucleotide-binding</keyword>
<evidence type="ECO:0000256" key="3">
    <source>
        <dbReference type="ARBA" id="ARBA00022840"/>
    </source>
</evidence>
<proteinExistence type="inferred from homology"/>
<dbReference type="SUPFAM" id="SSF100920">
    <property type="entry name" value="Heat shock protein 70kD (HSP70), peptide-binding domain"/>
    <property type="match status" value="1"/>
</dbReference>
<evidence type="ECO:0000256" key="2">
    <source>
        <dbReference type="ARBA" id="ARBA00022741"/>
    </source>
</evidence>
<organism evidence="5 6">
    <name type="scientific">Mesorhabditis spiculigera</name>
    <dbReference type="NCBI Taxonomy" id="96644"/>
    <lineage>
        <taxon>Eukaryota</taxon>
        <taxon>Metazoa</taxon>
        <taxon>Ecdysozoa</taxon>
        <taxon>Nematoda</taxon>
        <taxon>Chromadorea</taxon>
        <taxon>Rhabditida</taxon>
        <taxon>Rhabditina</taxon>
        <taxon>Rhabditomorpha</taxon>
        <taxon>Rhabditoidea</taxon>
        <taxon>Rhabditidae</taxon>
        <taxon>Mesorhabditinae</taxon>
        <taxon>Mesorhabditis</taxon>
    </lineage>
</organism>
<dbReference type="PROSITE" id="PS00329">
    <property type="entry name" value="HSP70_2"/>
    <property type="match status" value="1"/>
</dbReference>
<name>A0AA36CMN5_9BILA</name>
<evidence type="ECO:0000256" key="4">
    <source>
        <dbReference type="SAM" id="Coils"/>
    </source>
</evidence>
<dbReference type="InterPro" id="IPR013126">
    <property type="entry name" value="Hsp_70_fam"/>
</dbReference>
<keyword evidence="4" id="KW-0175">Coiled coil</keyword>
<comment type="caution">
    <text evidence="5">The sequence shown here is derived from an EMBL/GenBank/DDBJ whole genome shotgun (WGS) entry which is preliminary data.</text>
</comment>
<dbReference type="Pfam" id="PF00012">
    <property type="entry name" value="HSP70"/>
    <property type="match status" value="1"/>
</dbReference>
<dbReference type="InterPro" id="IPR043129">
    <property type="entry name" value="ATPase_NBD"/>
</dbReference>
<dbReference type="Gene3D" id="2.60.34.10">
    <property type="entry name" value="Substrate Binding Domain Of DNAk, Chain A, domain 1"/>
    <property type="match status" value="1"/>
</dbReference>
<dbReference type="GO" id="GO:0005524">
    <property type="term" value="F:ATP binding"/>
    <property type="evidence" value="ECO:0007669"/>
    <property type="project" value="UniProtKB-KW"/>
</dbReference>
<dbReference type="FunFam" id="3.90.640.10:FF:000003">
    <property type="entry name" value="Molecular chaperone DnaK"/>
    <property type="match status" value="1"/>
</dbReference>
<dbReference type="CDD" id="cd24028">
    <property type="entry name" value="ASKHA_NBD_HSP70_HSPA1-like"/>
    <property type="match status" value="1"/>
</dbReference>
<keyword evidence="3" id="KW-0067">ATP-binding</keyword>
<evidence type="ECO:0000256" key="1">
    <source>
        <dbReference type="ARBA" id="ARBA00007381"/>
    </source>
</evidence>
<dbReference type="FunFam" id="3.30.30.30:FF:000005">
    <property type="entry name" value="Heat shock protein ssb1"/>
    <property type="match status" value="1"/>
</dbReference>
<dbReference type="Gene3D" id="3.30.30.30">
    <property type="match status" value="1"/>
</dbReference>
<feature type="coiled-coil region" evidence="4">
    <location>
        <begin position="331"/>
        <end position="454"/>
    </location>
</feature>
<dbReference type="PANTHER" id="PTHR19375">
    <property type="entry name" value="HEAT SHOCK PROTEIN 70KDA"/>
    <property type="match status" value="1"/>
</dbReference>